<feature type="region of interest" description="Disordered" evidence="3">
    <location>
        <begin position="427"/>
        <end position="505"/>
    </location>
</feature>
<sequence length="523" mass="61759">VEQYYSSNIQRNQLVQKDIRVAKRLQNEEQERAQMLHEQATRQLEDQDSEYAHRIQKEIQRAAEEERRREEKDEEIAKRIQEEEDLYIRQRNSCRWTDDRVNGITIGSPNTLQPRQPLFREEEESARHSWVRSPSSFTSDYEAEQCEHRRPLNRDSTNSFEQRHQSVREQPLRRRSVQSRSSFASQSSTTGNLQGGWTDVVQLIKNDLNEQGYLSCSSEDELFEPVYKLERILSRRQQSSERHGVQGTRLSRHSSMRDGNTRMWPGDQVSRMERYRHSDYKDSRSVRSASRPVRRYSSSDCKSGDRQRRVRFQEGNNFNTDGQRAFEENNVGKRNPRNCTVRPYQGNVSGDQRTSWGEINRPCRYEAKGVRTSLSQATREDEEYSGRFRERGSFEGGSCRVQTEHRPKAHSVRKEWWQEGRESRQYCELQSSRHARGEHWQGNQGDSSSTEEEEEMDREYERRREETRAPRQPRRSLSASFRGSSPGPGQSKNRPSLDLGELRQVLQDEELARKLQEEEEELL</sequence>
<gene>
    <name evidence="5" type="ORF">C0J50_0957</name>
</gene>
<feature type="compositionally biased region" description="Low complexity" evidence="3">
    <location>
        <begin position="286"/>
        <end position="299"/>
    </location>
</feature>
<dbReference type="InterPro" id="IPR039303">
    <property type="entry name" value="CCDC50"/>
</dbReference>
<feature type="region of interest" description="Disordered" evidence="3">
    <location>
        <begin position="371"/>
        <end position="415"/>
    </location>
</feature>
<feature type="compositionally biased region" description="Low complexity" evidence="3">
    <location>
        <begin position="178"/>
        <end position="188"/>
    </location>
</feature>
<feature type="compositionally biased region" description="Basic and acidic residues" evidence="3">
    <location>
        <begin position="161"/>
        <end position="172"/>
    </location>
</feature>
<dbReference type="PANTHER" id="PTHR22115:SF5">
    <property type="entry name" value="COILED-COIL DOMAIN-CONTAINING PROTEIN 50-LIKE ISOFORM X1"/>
    <property type="match status" value="1"/>
</dbReference>
<feature type="compositionally biased region" description="Polar residues" evidence="3">
    <location>
        <begin position="105"/>
        <end position="114"/>
    </location>
</feature>
<feature type="coiled-coil region" evidence="2">
    <location>
        <begin position="30"/>
        <end position="83"/>
    </location>
</feature>
<keyword evidence="6" id="KW-1185">Reference proteome</keyword>
<feature type="compositionally biased region" description="Polar residues" evidence="3">
    <location>
        <begin position="477"/>
        <end position="494"/>
    </location>
</feature>
<comment type="caution">
    <text evidence="5">The sequence shown here is derived from an EMBL/GenBank/DDBJ whole genome shotgun (WGS) entry which is preliminary data.</text>
</comment>
<evidence type="ECO:0000256" key="2">
    <source>
        <dbReference type="SAM" id="Coils"/>
    </source>
</evidence>
<keyword evidence="1 2" id="KW-0175">Coiled coil</keyword>
<evidence type="ECO:0000256" key="1">
    <source>
        <dbReference type="ARBA" id="ARBA00023054"/>
    </source>
</evidence>
<feature type="non-terminal residue" evidence="5">
    <location>
        <position position="1"/>
    </location>
</feature>
<feature type="compositionally biased region" description="Basic and acidic residues" evidence="3">
    <location>
        <begin position="402"/>
        <end position="415"/>
    </location>
</feature>
<dbReference type="AlphaFoldDB" id="A0AAD5A918"/>
<feature type="compositionally biased region" description="Basic and acidic residues" evidence="3">
    <location>
        <begin position="459"/>
        <end position="469"/>
    </location>
</feature>
<evidence type="ECO:0000259" key="4">
    <source>
        <dbReference type="Pfam" id="PF15295"/>
    </source>
</evidence>
<evidence type="ECO:0000313" key="5">
    <source>
        <dbReference type="EMBL" id="KAI5612289.1"/>
    </source>
</evidence>
<accession>A0AAD5A918</accession>
<feature type="non-terminal residue" evidence="5">
    <location>
        <position position="523"/>
    </location>
</feature>
<feature type="region of interest" description="Disordered" evidence="3">
    <location>
        <begin position="235"/>
        <end position="308"/>
    </location>
</feature>
<feature type="compositionally biased region" description="Polar residues" evidence="3">
    <location>
        <begin position="346"/>
        <end position="355"/>
    </location>
</feature>
<dbReference type="Proteomes" id="UP001205998">
    <property type="component" value="Unassembled WGS sequence"/>
</dbReference>
<evidence type="ECO:0000256" key="3">
    <source>
        <dbReference type="SAM" id="MobiDB-lite"/>
    </source>
</evidence>
<dbReference type="PANTHER" id="PTHR22115">
    <property type="entry name" value="C3ORF6 PROTEIN-RELATED"/>
    <property type="match status" value="1"/>
</dbReference>
<feature type="compositionally biased region" description="Acidic residues" evidence="3">
    <location>
        <begin position="449"/>
        <end position="458"/>
    </location>
</feature>
<feature type="domain" description="Coiled-coil" evidence="4">
    <location>
        <begin position="1"/>
        <end position="91"/>
    </location>
</feature>
<evidence type="ECO:0000313" key="6">
    <source>
        <dbReference type="Proteomes" id="UP001205998"/>
    </source>
</evidence>
<reference evidence="5" key="1">
    <citation type="submission" date="2018-07" db="EMBL/GenBank/DDBJ databases">
        <title>Comparative genomics of catfishes provides insights into carnivory and benthic adaptation.</title>
        <authorList>
            <person name="Zhang Y."/>
            <person name="Wang D."/>
            <person name="Peng Z."/>
            <person name="Zheng S."/>
            <person name="Shao F."/>
            <person name="Tao W."/>
        </authorList>
    </citation>
    <scope>NUCLEOTIDE SEQUENCE</scope>
    <source>
        <strain evidence="5">Chongqing</strain>
    </source>
</reference>
<dbReference type="EMBL" id="MU564352">
    <property type="protein sequence ID" value="KAI5612289.1"/>
    <property type="molecule type" value="Genomic_DNA"/>
</dbReference>
<feature type="region of interest" description="Disordered" evidence="3">
    <location>
        <begin position="330"/>
        <end position="355"/>
    </location>
</feature>
<dbReference type="InterPro" id="IPR029311">
    <property type="entry name" value="CCDC50_N"/>
</dbReference>
<organism evidence="5 6">
    <name type="scientific">Silurus asotus</name>
    <name type="common">Amur catfish</name>
    <name type="synonym">Parasilurus asotus</name>
    <dbReference type="NCBI Taxonomy" id="30991"/>
    <lineage>
        <taxon>Eukaryota</taxon>
        <taxon>Metazoa</taxon>
        <taxon>Chordata</taxon>
        <taxon>Craniata</taxon>
        <taxon>Vertebrata</taxon>
        <taxon>Euteleostomi</taxon>
        <taxon>Actinopterygii</taxon>
        <taxon>Neopterygii</taxon>
        <taxon>Teleostei</taxon>
        <taxon>Ostariophysi</taxon>
        <taxon>Siluriformes</taxon>
        <taxon>Siluridae</taxon>
        <taxon>Silurus</taxon>
    </lineage>
</organism>
<feature type="compositionally biased region" description="Basic and acidic residues" evidence="3">
    <location>
        <begin position="235"/>
        <end position="244"/>
    </location>
</feature>
<feature type="compositionally biased region" description="Basic and acidic residues" evidence="3">
    <location>
        <begin position="384"/>
        <end position="393"/>
    </location>
</feature>
<feature type="compositionally biased region" description="Basic and acidic residues" evidence="3">
    <location>
        <begin position="270"/>
        <end position="285"/>
    </location>
</feature>
<protein>
    <recommendedName>
        <fullName evidence="4">Coiled-coil domain-containing protein</fullName>
    </recommendedName>
</protein>
<feature type="region of interest" description="Disordered" evidence="3">
    <location>
        <begin position="105"/>
        <end position="194"/>
    </location>
</feature>
<dbReference type="Pfam" id="PF15295">
    <property type="entry name" value="CCDC50_N"/>
    <property type="match status" value="1"/>
</dbReference>
<name>A0AAD5A918_SILAS</name>
<proteinExistence type="predicted"/>